<dbReference type="KEGG" id="vff:VITFI_CDS1300"/>
<evidence type="ECO:0000313" key="2">
    <source>
        <dbReference type="Proteomes" id="UP000199729"/>
    </source>
</evidence>
<organism evidence="1 2">
    <name type="scientific">Vitreoscilla filiformis</name>
    <dbReference type="NCBI Taxonomy" id="63"/>
    <lineage>
        <taxon>Bacteria</taxon>
        <taxon>Pseudomonadati</taxon>
        <taxon>Pseudomonadota</taxon>
        <taxon>Betaproteobacteria</taxon>
        <taxon>Neisseriales</taxon>
        <taxon>Neisseriaceae</taxon>
        <taxon>Vitreoscilla</taxon>
    </lineage>
</organism>
<dbReference type="Proteomes" id="UP000199729">
    <property type="component" value="Chromosome"/>
</dbReference>
<proteinExistence type="predicted"/>
<name>A0A221KDH3_VITFI</name>
<gene>
    <name evidence="1" type="ORF">VITFI_CDS1300</name>
</gene>
<sequence>MQRGASKPGTVKTLSSSISSLFQKQLVDEEVEALLKILVERGLITIQDTKVSYHIS</sequence>
<evidence type="ECO:0000313" key="1">
    <source>
        <dbReference type="EMBL" id="ASM77078.1"/>
    </source>
</evidence>
<reference evidence="1 2" key="1">
    <citation type="submission" date="2017-07" db="EMBL/GenBank/DDBJ databases">
        <title>Complete Genome Sequence of the cosmetic ferment Vitreoscilla filiformis (ATCC15551).</title>
        <authorList>
            <person name="Contreras S."/>
            <person name="Sagory-Zalkind P."/>
            <person name="Blanquart H."/>
            <person name="Iltis A."/>
            <person name="Morand S.C."/>
        </authorList>
    </citation>
    <scope>NUCLEOTIDE SEQUENCE [LARGE SCALE GENOMIC DNA]</scope>
    <source>
        <strain evidence="1 2">ATCC 15551</strain>
    </source>
</reference>
<accession>A0A221KDH3</accession>
<keyword evidence="2" id="KW-1185">Reference proteome</keyword>
<dbReference type="AlphaFoldDB" id="A0A221KDH3"/>
<protein>
    <submittedName>
        <fullName evidence="1">Uncharacterized protein</fullName>
    </submittedName>
</protein>
<dbReference type="EMBL" id="CP022423">
    <property type="protein sequence ID" value="ASM77078.1"/>
    <property type="molecule type" value="Genomic_DNA"/>
</dbReference>